<evidence type="ECO:0000313" key="2">
    <source>
        <dbReference type="EMBL" id="VDN16116.1"/>
    </source>
</evidence>
<evidence type="ECO:0000256" key="1">
    <source>
        <dbReference type="SAM" id="Phobius"/>
    </source>
</evidence>
<feature type="transmembrane region" description="Helical" evidence="1">
    <location>
        <begin position="60"/>
        <end position="83"/>
    </location>
</feature>
<evidence type="ECO:0000313" key="3">
    <source>
        <dbReference type="Proteomes" id="UP000281553"/>
    </source>
</evidence>
<dbReference type="Proteomes" id="UP000281553">
    <property type="component" value="Unassembled WGS sequence"/>
</dbReference>
<keyword evidence="1" id="KW-0812">Transmembrane</keyword>
<gene>
    <name evidence="2" type="ORF">DILT_LOCUS11947</name>
</gene>
<organism evidence="2 3">
    <name type="scientific">Dibothriocephalus latus</name>
    <name type="common">Fish tapeworm</name>
    <name type="synonym">Diphyllobothrium latum</name>
    <dbReference type="NCBI Taxonomy" id="60516"/>
    <lineage>
        <taxon>Eukaryota</taxon>
        <taxon>Metazoa</taxon>
        <taxon>Spiralia</taxon>
        <taxon>Lophotrochozoa</taxon>
        <taxon>Platyhelminthes</taxon>
        <taxon>Cestoda</taxon>
        <taxon>Eucestoda</taxon>
        <taxon>Diphyllobothriidea</taxon>
        <taxon>Diphyllobothriidae</taxon>
        <taxon>Dibothriocephalus</taxon>
    </lineage>
</organism>
<feature type="transmembrane region" description="Helical" evidence="1">
    <location>
        <begin position="21"/>
        <end position="40"/>
    </location>
</feature>
<keyword evidence="1" id="KW-1133">Transmembrane helix</keyword>
<keyword evidence="3" id="KW-1185">Reference proteome</keyword>
<name>A0A3P7PDH8_DIBLA</name>
<sequence>MLSDRQANRGFFLGHSNQYGMVVFVCFLLGTILQALNARYEFGSNGLEQFSRACLLKKDMLPFLLILFLFWLMYSVVFVTVIYRPGGKEDPHSPMSLLTNILRRNFFQMFGEFDSEENLQKVSES</sequence>
<keyword evidence="1" id="KW-0472">Membrane</keyword>
<proteinExistence type="predicted"/>
<dbReference type="AlphaFoldDB" id="A0A3P7PDH8"/>
<accession>A0A3P7PDH8</accession>
<reference evidence="2 3" key="1">
    <citation type="submission" date="2018-11" db="EMBL/GenBank/DDBJ databases">
        <authorList>
            <consortium name="Pathogen Informatics"/>
        </authorList>
    </citation>
    <scope>NUCLEOTIDE SEQUENCE [LARGE SCALE GENOMIC DNA]</scope>
</reference>
<dbReference type="EMBL" id="UYRU01064719">
    <property type="protein sequence ID" value="VDN16116.1"/>
    <property type="molecule type" value="Genomic_DNA"/>
</dbReference>
<protein>
    <submittedName>
        <fullName evidence="2">Uncharacterized protein</fullName>
    </submittedName>
</protein>